<evidence type="ECO:0000313" key="3">
    <source>
        <dbReference type="Proteomes" id="UP000266861"/>
    </source>
</evidence>
<organism evidence="2 3">
    <name type="scientific">Diversispora epigaea</name>
    <dbReference type="NCBI Taxonomy" id="1348612"/>
    <lineage>
        <taxon>Eukaryota</taxon>
        <taxon>Fungi</taxon>
        <taxon>Fungi incertae sedis</taxon>
        <taxon>Mucoromycota</taxon>
        <taxon>Glomeromycotina</taxon>
        <taxon>Glomeromycetes</taxon>
        <taxon>Diversisporales</taxon>
        <taxon>Diversisporaceae</taxon>
        <taxon>Diversispora</taxon>
    </lineage>
</organism>
<reference evidence="2 3" key="1">
    <citation type="submission" date="2018-08" db="EMBL/GenBank/DDBJ databases">
        <title>Genome and evolution of the arbuscular mycorrhizal fungus Diversispora epigaea (formerly Glomus versiforme) and its bacterial endosymbionts.</title>
        <authorList>
            <person name="Sun X."/>
            <person name="Fei Z."/>
            <person name="Harrison M."/>
        </authorList>
    </citation>
    <scope>NUCLEOTIDE SEQUENCE [LARGE SCALE GENOMIC DNA]</scope>
    <source>
        <strain evidence="2 3">IT104</strain>
    </source>
</reference>
<comment type="caution">
    <text evidence="2">The sequence shown here is derived from an EMBL/GenBank/DDBJ whole genome shotgun (WGS) entry which is preliminary data.</text>
</comment>
<name>A0A397IP46_9GLOM</name>
<evidence type="ECO:0008006" key="4">
    <source>
        <dbReference type="Google" id="ProtNLM"/>
    </source>
</evidence>
<gene>
    <name evidence="2" type="ORF">Glove_196g27</name>
</gene>
<sequence length="123" mass="14552">MNRWIISLDANSEMEIEIFVGRIKFFVATTSNNNLNNINNNIHEEPVNKPETDISRESEKEEKEVNVNNQNEILQLQFFEHFLPVGYIMSTVLSSTNEHARASEYHWKNITWMEFMQFIDILT</sequence>
<dbReference type="EMBL" id="PQFF01000184">
    <property type="protein sequence ID" value="RHZ76572.1"/>
    <property type="molecule type" value="Genomic_DNA"/>
</dbReference>
<keyword evidence="3" id="KW-1185">Reference proteome</keyword>
<protein>
    <recommendedName>
        <fullName evidence="4">PiggyBac transposable element-derived protein domain-containing protein</fullName>
    </recommendedName>
</protein>
<proteinExistence type="predicted"/>
<feature type="compositionally biased region" description="Basic and acidic residues" evidence="1">
    <location>
        <begin position="42"/>
        <end position="65"/>
    </location>
</feature>
<dbReference type="AlphaFoldDB" id="A0A397IP46"/>
<feature type="region of interest" description="Disordered" evidence="1">
    <location>
        <begin position="41"/>
        <end position="66"/>
    </location>
</feature>
<accession>A0A397IP46</accession>
<evidence type="ECO:0000256" key="1">
    <source>
        <dbReference type="SAM" id="MobiDB-lite"/>
    </source>
</evidence>
<evidence type="ECO:0000313" key="2">
    <source>
        <dbReference type="EMBL" id="RHZ76572.1"/>
    </source>
</evidence>
<dbReference type="Proteomes" id="UP000266861">
    <property type="component" value="Unassembled WGS sequence"/>
</dbReference>